<reference evidence="2" key="1">
    <citation type="journal article" date="2019" name="Int. J. Syst. Evol. Microbiol.">
        <title>The Global Catalogue of Microorganisms (GCM) 10K type strain sequencing project: providing services to taxonomists for standard genome sequencing and annotation.</title>
        <authorList>
            <consortium name="The Broad Institute Genomics Platform"/>
            <consortium name="The Broad Institute Genome Sequencing Center for Infectious Disease"/>
            <person name="Wu L."/>
            <person name="Ma J."/>
        </authorList>
    </citation>
    <scope>NUCLEOTIDE SEQUENCE [LARGE SCALE GENOMIC DNA]</scope>
    <source>
        <strain evidence="2">KCTC 12848</strain>
    </source>
</reference>
<sequence length="250" mass="27634">MEWTKNYKIKNGNRPFCFSVVYLAVPETATPVLLGTPPRGGRVRATEAQLEFSWTSVYVEEHEETTTLVRAADAAVRAAFAAADHVTGHQFTSDLGVLAATGRWASAGPLHAVAAARENWLARRTEQLGDRQVVDTRYDTDHVLTGTSRRLVDVCGELRLEVTQPELKGTSMTALHRLWLEKRSAEARERISVLNLRHSLSTALVALRATNRITWTGLFDVNKMLATGAHGAFDWLAAPTFTALLDRKPT</sequence>
<evidence type="ECO:0008006" key="3">
    <source>
        <dbReference type="Google" id="ProtNLM"/>
    </source>
</evidence>
<evidence type="ECO:0000313" key="1">
    <source>
        <dbReference type="EMBL" id="MFC5057031.1"/>
    </source>
</evidence>
<keyword evidence="2" id="KW-1185">Reference proteome</keyword>
<comment type="caution">
    <text evidence="1">The sequence shown here is derived from an EMBL/GenBank/DDBJ whole genome shotgun (WGS) entry which is preliminary data.</text>
</comment>
<accession>A0ABV9Y398</accession>
<evidence type="ECO:0000313" key="2">
    <source>
        <dbReference type="Proteomes" id="UP001595833"/>
    </source>
</evidence>
<proteinExistence type="predicted"/>
<dbReference type="Proteomes" id="UP001595833">
    <property type="component" value="Unassembled WGS sequence"/>
</dbReference>
<name>A0ABV9Y398_9PSEU</name>
<dbReference type="RefSeq" id="WP_344039066.1">
    <property type="nucleotide sequence ID" value="NZ_BAAAKE010000014.1"/>
</dbReference>
<dbReference type="EMBL" id="JBHSJB010000025">
    <property type="protein sequence ID" value="MFC5057031.1"/>
    <property type="molecule type" value="Genomic_DNA"/>
</dbReference>
<organism evidence="1 2">
    <name type="scientific">Saccharothrix xinjiangensis</name>
    <dbReference type="NCBI Taxonomy" id="204798"/>
    <lineage>
        <taxon>Bacteria</taxon>
        <taxon>Bacillati</taxon>
        <taxon>Actinomycetota</taxon>
        <taxon>Actinomycetes</taxon>
        <taxon>Pseudonocardiales</taxon>
        <taxon>Pseudonocardiaceae</taxon>
        <taxon>Saccharothrix</taxon>
    </lineage>
</organism>
<gene>
    <name evidence="1" type="ORF">ACFPFM_25195</name>
</gene>
<protein>
    <recommendedName>
        <fullName evidence="3">Tyr recombinase domain-containing protein</fullName>
    </recommendedName>
</protein>